<evidence type="ECO:0000259" key="1">
    <source>
        <dbReference type="PROSITE" id="PS51186"/>
    </source>
</evidence>
<evidence type="ECO:0000313" key="2">
    <source>
        <dbReference type="EMBL" id="ODV57466.1"/>
    </source>
</evidence>
<sequence length="155" mass="18208">MELLIRNMNETYAQEIICWQYEEPYDFYNNELSEESLREFLDNPYFSIINEHEELIGFYCTGSAAQVPKGHDFNAYSKEYIDIGIGMKPTLTGKGFGTKFFSFIIKNIHQEYSMPLRLTVAQFNKRAICLYEKLGFVKELEFSTPTEFITMLKKL</sequence>
<dbReference type="PROSITE" id="PS51186">
    <property type="entry name" value="GNAT"/>
    <property type="match status" value="1"/>
</dbReference>
<protein>
    <submittedName>
        <fullName evidence="2">GNAT family N-acetyltransferase</fullName>
    </submittedName>
</protein>
<comment type="caution">
    <text evidence="2">The sequence shown here is derived from an EMBL/GenBank/DDBJ whole genome shotgun (WGS) entry which is preliminary data.</text>
</comment>
<reference evidence="2 3" key="1">
    <citation type="submission" date="2016-09" db="EMBL/GenBank/DDBJ databases">
        <title>Draft genome sequence of the soil isolate, Lysinibacillus fusiformis M5, a potential hypoxanthine producer.</title>
        <authorList>
            <person name="Gallegos-Monterrosa R."/>
            <person name="Maroti G."/>
            <person name="Balint B."/>
            <person name="Kovacs A.T."/>
        </authorList>
    </citation>
    <scope>NUCLEOTIDE SEQUENCE [LARGE SCALE GENOMIC DNA]</scope>
    <source>
        <strain evidence="2 3">M5</strain>
    </source>
</reference>
<evidence type="ECO:0000313" key="3">
    <source>
        <dbReference type="Proteomes" id="UP000094784"/>
    </source>
</evidence>
<feature type="domain" description="N-acetyltransferase" evidence="1">
    <location>
        <begin position="3"/>
        <end position="155"/>
    </location>
</feature>
<dbReference type="OrthoDB" id="423921at2"/>
<dbReference type="GO" id="GO:0016747">
    <property type="term" value="F:acyltransferase activity, transferring groups other than amino-acyl groups"/>
    <property type="evidence" value="ECO:0007669"/>
    <property type="project" value="InterPro"/>
</dbReference>
<gene>
    <name evidence="2" type="ORF">BG258_16855</name>
</gene>
<name>A0A1E4RAI3_9BACI</name>
<proteinExistence type="predicted"/>
<organism evidence="2 3">
    <name type="scientific">Lysinibacillus fusiformis</name>
    <dbReference type="NCBI Taxonomy" id="28031"/>
    <lineage>
        <taxon>Bacteria</taxon>
        <taxon>Bacillati</taxon>
        <taxon>Bacillota</taxon>
        <taxon>Bacilli</taxon>
        <taxon>Bacillales</taxon>
        <taxon>Bacillaceae</taxon>
        <taxon>Lysinibacillus</taxon>
    </lineage>
</organism>
<dbReference type="EMBL" id="MECQ01000001">
    <property type="protein sequence ID" value="ODV57466.1"/>
    <property type="molecule type" value="Genomic_DNA"/>
</dbReference>
<dbReference type="Proteomes" id="UP000094784">
    <property type="component" value="Unassembled WGS sequence"/>
</dbReference>
<dbReference type="Pfam" id="PF00583">
    <property type="entry name" value="Acetyltransf_1"/>
    <property type="match status" value="1"/>
</dbReference>
<dbReference type="RefSeq" id="WP_069482338.1">
    <property type="nucleotide sequence ID" value="NZ_KV766182.1"/>
</dbReference>
<dbReference type="AlphaFoldDB" id="A0A1E4RAI3"/>
<keyword evidence="2" id="KW-0808">Transferase</keyword>
<dbReference type="InterPro" id="IPR000182">
    <property type="entry name" value="GNAT_dom"/>
</dbReference>
<dbReference type="InterPro" id="IPR016181">
    <property type="entry name" value="Acyl_CoA_acyltransferase"/>
</dbReference>
<dbReference type="Gene3D" id="3.40.630.30">
    <property type="match status" value="1"/>
</dbReference>
<dbReference type="SUPFAM" id="SSF55729">
    <property type="entry name" value="Acyl-CoA N-acyltransferases (Nat)"/>
    <property type="match status" value="1"/>
</dbReference>
<accession>A0A1E4RAI3</accession>